<comment type="caution">
    <text evidence="3">The sequence shown here is derived from an EMBL/GenBank/DDBJ whole genome shotgun (WGS) entry which is preliminary data.</text>
</comment>
<proteinExistence type="predicted"/>
<protein>
    <submittedName>
        <fullName evidence="3">Uncharacterized protein</fullName>
    </submittedName>
</protein>
<feature type="region of interest" description="Disordered" evidence="2">
    <location>
        <begin position="73"/>
        <end position="104"/>
    </location>
</feature>
<evidence type="ECO:0000313" key="4">
    <source>
        <dbReference type="Proteomes" id="UP001633002"/>
    </source>
</evidence>
<accession>A0ABD3GGK2</accession>
<dbReference type="Proteomes" id="UP001633002">
    <property type="component" value="Unassembled WGS sequence"/>
</dbReference>
<evidence type="ECO:0000313" key="3">
    <source>
        <dbReference type="EMBL" id="KAL3676854.1"/>
    </source>
</evidence>
<name>A0ABD3GGK2_9MARC</name>
<evidence type="ECO:0000256" key="1">
    <source>
        <dbReference type="SAM" id="Coils"/>
    </source>
</evidence>
<gene>
    <name evidence="3" type="ORF">R1sor_026802</name>
</gene>
<feature type="coiled-coil region" evidence="1">
    <location>
        <begin position="238"/>
        <end position="272"/>
    </location>
</feature>
<dbReference type="AlphaFoldDB" id="A0ABD3GGK2"/>
<reference evidence="3 4" key="1">
    <citation type="submission" date="2024-09" db="EMBL/GenBank/DDBJ databases">
        <title>Chromosome-scale assembly of Riccia sorocarpa.</title>
        <authorList>
            <person name="Paukszto L."/>
        </authorList>
    </citation>
    <scope>NUCLEOTIDE SEQUENCE [LARGE SCALE GENOMIC DNA]</scope>
    <source>
        <strain evidence="3">LP-2024</strain>
        <tissue evidence="3">Aerial parts of the thallus</tissue>
    </source>
</reference>
<evidence type="ECO:0000256" key="2">
    <source>
        <dbReference type="SAM" id="MobiDB-lite"/>
    </source>
</evidence>
<sequence>MSIERPEQTATVADISEVRPENPPTSPAVCQTFVAVPQQTTTDANISERRCVPDYPATSHAVGQTFVAVPQQTTVADRSSPDVPILNTERPTPEPRIVANDPDPPIPDATAEQLSEVLTLSSDSPSATAELLNDASSSDVEIIDTTPRRRPPTRASPNFGHVRNVRVPTQYGMLVSETDVDVHTWHISRTTYNGAGPACSAATPCRHAPRALCKTKIRSASYHRRGVGVVSPTFVGECESFRQENAAQAEKIRNLLRELRDRNTEYAKALRQILLLTMDLQHSRIAERHASEELTIFRDDLKERGELLHIVFNDKAEFASKLADITRFVRDTLKTISSETQ</sequence>
<keyword evidence="1" id="KW-0175">Coiled coil</keyword>
<feature type="region of interest" description="Disordered" evidence="2">
    <location>
        <begin position="119"/>
        <end position="160"/>
    </location>
</feature>
<organism evidence="3 4">
    <name type="scientific">Riccia sorocarpa</name>
    <dbReference type="NCBI Taxonomy" id="122646"/>
    <lineage>
        <taxon>Eukaryota</taxon>
        <taxon>Viridiplantae</taxon>
        <taxon>Streptophyta</taxon>
        <taxon>Embryophyta</taxon>
        <taxon>Marchantiophyta</taxon>
        <taxon>Marchantiopsida</taxon>
        <taxon>Marchantiidae</taxon>
        <taxon>Marchantiales</taxon>
        <taxon>Ricciaceae</taxon>
        <taxon>Riccia</taxon>
    </lineage>
</organism>
<keyword evidence="4" id="KW-1185">Reference proteome</keyword>
<feature type="region of interest" description="Disordered" evidence="2">
    <location>
        <begin position="1"/>
        <end position="26"/>
    </location>
</feature>
<dbReference type="EMBL" id="JBJQOH010000008">
    <property type="protein sequence ID" value="KAL3676854.1"/>
    <property type="molecule type" value="Genomic_DNA"/>
</dbReference>